<evidence type="ECO:0000313" key="1">
    <source>
        <dbReference type="EMBL" id="KAK4520298.1"/>
    </source>
</evidence>
<evidence type="ECO:0000313" key="2">
    <source>
        <dbReference type="Proteomes" id="UP001304243"/>
    </source>
</evidence>
<organism evidence="1 2">
    <name type="scientific">Mucor velutinosus</name>
    <dbReference type="NCBI Taxonomy" id="708070"/>
    <lineage>
        <taxon>Eukaryota</taxon>
        <taxon>Fungi</taxon>
        <taxon>Fungi incertae sedis</taxon>
        <taxon>Mucoromycota</taxon>
        <taxon>Mucoromycotina</taxon>
        <taxon>Mucoromycetes</taxon>
        <taxon>Mucorales</taxon>
        <taxon>Mucorineae</taxon>
        <taxon>Mucoraceae</taxon>
        <taxon>Mucor</taxon>
    </lineage>
</organism>
<proteinExistence type="predicted"/>
<reference evidence="1 2" key="1">
    <citation type="submission" date="2022-11" db="EMBL/GenBank/DDBJ databases">
        <title>Mucor velutinosus strain NIH1002 WGS.</title>
        <authorList>
            <person name="Subramanian P."/>
            <person name="Mullikin J.C."/>
            <person name="Segre J.A."/>
            <person name="Zelazny A.M."/>
        </authorList>
    </citation>
    <scope>NUCLEOTIDE SEQUENCE [LARGE SCALE GENOMIC DNA]</scope>
    <source>
        <strain evidence="1 2">NIH1002</strain>
    </source>
</reference>
<dbReference type="RefSeq" id="XP_064686964.1">
    <property type="nucleotide sequence ID" value="XM_064827680.1"/>
</dbReference>
<name>A0AAN7I3A1_9FUNG</name>
<sequence length="115" mass="13209">MNILYYKKEGKSQSVLSRYYQKFYNNMSSPYLPECVAKLLNKPSNDGHNLEVPAAVQVDAMQHQHQHNPIDTAKCMKCAIINKISQYTPQLHSSFRLTFKAQPNLELPLYHPSAN</sequence>
<gene>
    <name evidence="1" type="ORF">ATC70_008431</name>
</gene>
<comment type="caution">
    <text evidence="1">The sequence shown here is derived from an EMBL/GenBank/DDBJ whole genome shotgun (WGS) entry which is preliminary data.</text>
</comment>
<dbReference type="GeneID" id="89952117"/>
<dbReference type="AlphaFoldDB" id="A0AAN7I3A1"/>
<accession>A0AAN7I3A1</accession>
<keyword evidence="2" id="KW-1185">Reference proteome</keyword>
<protein>
    <submittedName>
        <fullName evidence="1">Uncharacterized protein</fullName>
    </submittedName>
</protein>
<dbReference type="Proteomes" id="UP001304243">
    <property type="component" value="Unassembled WGS sequence"/>
</dbReference>
<dbReference type="EMBL" id="JASEJX010000011">
    <property type="protein sequence ID" value="KAK4520298.1"/>
    <property type="molecule type" value="Genomic_DNA"/>
</dbReference>